<keyword evidence="1" id="KW-0812">Transmembrane</keyword>
<reference evidence="2 3" key="1">
    <citation type="journal article" date="2016" name="Front. Microbiol.">
        <title>Genomic Resource of Rice Seed Associated Bacteria.</title>
        <authorList>
            <person name="Midha S."/>
            <person name="Bansal K."/>
            <person name="Sharma S."/>
            <person name="Kumar N."/>
            <person name="Patil P.P."/>
            <person name="Chaudhry V."/>
            <person name="Patil P.B."/>
        </authorList>
    </citation>
    <scope>NUCLEOTIDE SEQUENCE [LARGE SCALE GENOMIC DNA]</scope>
    <source>
        <strain evidence="2 3">NS184</strain>
    </source>
</reference>
<dbReference type="OrthoDB" id="3177419at2"/>
<feature type="transmembrane region" description="Helical" evidence="1">
    <location>
        <begin position="64"/>
        <end position="85"/>
    </location>
</feature>
<evidence type="ECO:0000313" key="3">
    <source>
        <dbReference type="Proteomes" id="UP000078252"/>
    </source>
</evidence>
<evidence type="ECO:0000256" key="1">
    <source>
        <dbReference type="SAM" id="Phobius"/>
    </source>
</evidence>
<feature type="transmembrane region" description="Helical" evidence="1">
    <location>
        <begin position="6"/>
        <end position="28"/>
    </location>
</feature>
<dbReference type="EMBL" id="LDQC01000008">
    <property type="protein sequence ID" value="KTR10755.1"/>
    <property type="molecule type" value="Genomic_DNA"/>
</dbReference>
<dbReference type="Proteomes" id="UP000078252">
    <property type="component" value="Unassembled WGS sequence"/>
</dbReference>
<keyword evidence="1" id="KW-0472">Membrane</keyword>
<evidence type="ECO:0000313" key="2">
    <source>
        <dbReference type="EMBL" id="KTR10755.1"/>
    </source>
</evidence>
<dbReference type="AlphaFoldDB" id="A0A175S1U4"/>
<organism evidence="2 3">
    <name type="scientific">Curtobacterium luteum</name>
    <dbReference type="NCBI Taxonomy" id="33881"/>
    <lineage>
        <taxon>Bacteria</taxon>
        <taxon>Bacillati</taxon>
        <taxon>Actinomycetota</taxon>
        <taxon>Actinomycetes</taxon>
        <taxon>Micrococcales</taxon>
        <taxon>Microbacteriaceae</taxon>
        <taxon>Curtobacterium</taxon>
    </lineage>
</organism>
<dbReference type="STRING" id="33881.NS184_01500"/>
<name>A0A175S1U4_9MICO</name>
<sequence length="90" mass="9312">MDIDFGAIGTVAWVGFVAAVGVVLLYTLGLRLLGTGQPADAGGERTQYADETPRSGHTPAAAMVGAWTCFAVCGAAVLFGIWLTIPQFHS</sequence>
<dbReference type="PATRIC" id="fig|33881.3.peg.3175"/>
<keyword evidence="1" id="KW-1133">Transmembrane helix</keyword>
<accession>A0A175S1U4</accession>
<gene>
    <name evidence="2" type="ORF">NS184_01500</name>
</gene>
<protein>
    <submittedName>
        <fullName evidence="2">Uncharacterized protein</fullName>
    </submittedName>
</protein>
<comment type="caution">
    <text evidence="2">The sequence shown here is derived from an EMBL/GenBank/DDBJ whole genome shotgun (WGS) entry which is preliminary data.</text>
</comment>
<proteinExistence type="predicted"/>
<dbReference type="RefSeq" id="WP_058724379.1">
    <property type="nucleotide sequence ID" value="NZ_LDQC01000008.1"/>
</dbReference>